<dbReference type="InterPro" id="IPR008930">
    <property type="entry name" value="Terpenoid_cyclase/PrenylTrfase"/>
</dbReference>
<evidence type="ECO:0000313" key="2">
    <source>
        <dbReference type="Proteomes" id="UP000239209"/>
    </source>
</evidence>
<accession>A0A2T0RQJ9</accession>
<dbReference type="EMBL" id="PVZG01000015">
    <property type="protein sequence ID" value="PRY23431.1"/>
    <property type="molecule type" value="Genomic_DNA"/>
</dbReference>
<dbReference type="SUPFAM" id="SSF48239">
    <property type="entry name" value="Terpenoid cyclases/Protein prenyltransferases"/>
    <property type="match status" value="1"/>
</dbReference>
<gene>
    <name evidence="1" type="ORF">CLV70_115164</name>
</gene>
<dbReference type="RefSeq" id="WP_106129639.1">
    <property type="nucleotide sequence ID" value="NZ_PVZG01000015.1"/>
</dbReference>
<evidence type="ECO:0008006" key="3">
    <source>
        <dbReference type="Google" id="ProtNLM"/>
    </source>
</evidence>
<keyword evidence="2" id="KW-1185">Reference proteome</keyword>
<sequence length="286" mass="31261">MTDIANAQRFLMAEARLLERRLYQVCFSNGGAEAVIDAVRAYRNPDGGFGHGLEPDKRTPDSLPIDVETAFQALAAAGAADPALLGPACDFLARVADERGAVPLAFPVIEAYPRAGHWSEWTYEPGLNPTAGLVGLLYRLGFAHPWRERAAGYCWDRLEAGALPEEVHALAETLVFLEYAPDRDRAERHAAAVLERLVASEMFHLDPAASGYGLSPLVVAPAAGSRWRRLFTAEQLDGHLDRLAADQQPDGGWPITWEPPGVAARQEWRGIVTLQALRTLRSYGRA</sequence>
<proteinExistence type="predicted"/>
<evidence type="ECO:0000313" key="1">
    <source>
        <dbReference type="EMBL" id="PRY23431.1"/>
    </source>
</evidence>
<organism evidence="1 2">
    <name type="scientific">Pseudosporangium ferrugineum</name>
    <dbReference type="NCBI Taxonomy" id="439699"/>
    <lineage>
        <taxon>Bacteria</taxon>
        <taxon>Bacillati</taxon>
        <taxon>Actinomycetota</taxon>
        <taxon>Actinomycetes</taxon>
        <taxon>Micromonosporales</taxon>
        <taxon>Micromonosporaceae</taxon>
        <taxon>Pseudosporangium</taxon>
    </lineage>
</organism>
<name>A0A2T0RQJ9_9ACTN</name>
<dbReference type="OrthoDB" id="3286086at2"/>
<comment type="caution">
    <text evidence="1">The sequence shown here is derived from an EMBL/GenBank/DDBJ whole genome shotgun (WGS) entry which is preliminary data.</text>
</comment>
<reference evidence="1 2" key="1">
    <citation type="submission" date="2018-03" db="EMBL/GenBank/DDBJ databases">
        <title>Genomic Encyclopedia of Archaeal and Bacterial Type Strains, Phase II (KMG-II): from individual species to whole genera.</title>
        <authorList>
            <person name="Goeker M."/>
        </authorList>
    </citation>
    <scope>NUCLEOTIDE SEQUENCE [LARGE SCALE GENOMIC DNA]</scope>
    <source>
        <strain evidence="1 2">DSM 45348</strain>
    </source>
</reference>
<dbReference type="Proteomes" id="UP000239209">
    <property type="component" value="Unassembled WGS sequence"/>
</dbReference>
<protein>
    <recommendedName>
        <fullName evidence="3">Prenyltransferase/squalene oxidase-like repeat protein</fullName>
    </recommendedName>
</protein>
<dbReference type="AlphaFoldDB" id="A0A2T0RQJ9"/>